<evidence type="ECO:0008006" key="4">
    <source>
        <dbReference type="Google" id="ProtNLM"/>
    </source>
</evidence>
<comment type="caution">
    <text evidence="2">The sequence shown here is derived from an EMBL/GenBank/DDBJ whole genome shotgun (WGS) entry which is preliminary data.</text>
</comment>
<protein>
    <recommendedName>
        <fullName evidence="4">DUF1302 domain-containing protein</fullName>
    </recommendedName>
</protein>
<name>A0ABU1VW72_9GAMM</name>
<accession>A0ABU1VW72</accession>
<evidence type="ECO:0000313" key="3">
    <source>
        <dbReference type="Proteomes" id="UP001257909"/>
    </source>
</evidence>
<gene>
    <name evidence="2" type="ORF">J2W69_000891</name>
</gene>
<organism evidence="2 3">
    <name type="scientific">Rheinheimera soli</name>
    <dbReference type="NCBI Taxonomy" id="443616"/>
    <lineage>
        <taxon>Bacteria</taxon>
        <taxon>Pseudomonadati</taxon>
        <taxon>Pseudomonadota</taxon>
        <taxon>Gammaproteobacteria</taxon>
        <taxon>Chromatiales</taxon>
        <taxon>Chromatiaceae</taxon>
        <taxon>Rheinheimera</taxon>
    </lineage>
</organism>
<evidence type="ECO:0000256" key="1">
    <source>
        <dbReference type="SAM" id="SignalP"/>
    </source>
</evidence>
<feature type="chain" id="PRO_5045174324" description="DUF1302 domain-containing protein" evidence="1">
    <location>
        <begin position="32"/>
        <end position="716"/>
    </location>
</feature>
<keyword evidence="3" id="KW-1185">Reference proteome</keyword>
<dbReference type="Pfam" id="PF06980">
    <property type="entry name" value="DUF1302"/>
    <property type="match status" value="1"/>
</dbReference>
<reference evidence="2 3" key="1">
    <citation type="submission" date="2023-07" db="EMBL/GenBank/DDBJ databases">
        <title>Sorghum-associated microbial communities from plants grown in Nebraska, USA.</title>
        <authorList>
            <person name="Schachtman D."/>
        </authorList>
    </citation>
    <scope>NUCLEOTIDE SEQUENCE [LARGE SCALE GENOMIC DNA]</scope>
    <source>
        <strain evidence="2 3">4138</strain>
    </source>
</reference>
<dbReference type="EMBL" id="JAVDWR010000001">
    <property type="protein sequence ID" value="MDR7119976.1"/>
    <property type="molecule type" value="Genomic_DNA"/>
</dbReference>
<feature type="signal peptide" evidence="1">
    <location>
        <begin position="1"/>
        <end position="31"/>
    </location>
</feature>
<dbReference type="InterPro" id="IPR010727">
    <property type="entry name" value="DUF1302"/>
</dbReference>
<dbReference type="Proteomes" id="UP001257909">
    <property type="component" value="Unassembled WGS sequence"/>
</dbReference>
<dbReference type="RefSeq" id="WP_310274951.1">
    <property type="nucleotide sequence ID" value="NZ_JAVDWR010000001.1"/>
</dbReference>
<keyword evidence="1" id="KW-0732">Signal</keyword>
<proteinExistence type="predicted"/>
<sequence>MNTKPGAFVRSTLALGVASALLALSATSAQAATFDFDDVKVVFDSTFAYGASWRAEDRDWDTISKVNHPRFNWTNYSAFSNPIYTGAQIWAQPGAYSSNGDAGNLNYDRGDMFSEVFRGTHELSIAKDDFGFFGRFTYFYDSALMDKDGAYTNPISGNRVDPCADDDAKALACRDLRLLDAYVYGNFALNDGANPLSVRVGNQVLSWGESTFIQHGINITPIDVGVARSPGAELKEAFIPVGMAWASLGLTDNLTVEAFYQYEWKNSYLPVPGTYFSTNDFAGKGGYNQNIQLGFAGNPDIDLDFLVSEMNLISQSAPALLAALANPAATAAQRAAAVNAMLAYSTKVTLRPQGSAGEIEPEDGGQYGLKLEYFASELNDTEFAVYHMNYHSRTPLISGVASNFGTKDPVTGAPRLEGIVQSLQYLAANVGGITKENIGDMSVFSKGLIEYPEDIKLYGFSFNTTVGGTSVAGELSYRQDEPLQIDDVEILYAGMPEQLANAGLRGELEGISQIGRFNGNKVGPGEFAQGYILSDTTQAQVTITHLFGPTWIADNFSMLAEVGGIKINDMPDPSVLRLNGPNTDRSGGPLMGTINGGPLVNKDGVHTALSNGAETNPFPTASAWGYRLLAKADFNDVFAGVNMSHRLVFSHDVNGITPDPLFMFSKDKKSVGYTVAFDYLNRWSSEFSYNAFWGGVGTTNNTADRDFVSFNIKYSI</sequence>
<evidence type="ECO:0000313" key="2">
    <source>
        <dbReference type="EMBL" id="MDR7119976.1"/>
    </source>
</evidence>